<keyword evidence="4 7" id="KW-0732">Signal</keyword>
<dbReference type="Gene3D" id="2.40.160.50">
    <property type="entry name" value="membrane protein fhac: a member of the omp85/tpsb transporter family"/>
    <property type="match status" value="1"/>
</dbReference>
<evidence type="ECO:0000256" key="6">
    <source>
        <dbReference type="ARBA" id="ARBA00023237"/>
    </source>
</evidence>
<dbReference type="PROSITE" id="PS51779">
    <property type="entry name" value="POTRA"/>
    <property type="match status" value="1"/>
</dbReference>
<dbReference type="EMBL" id="JAQGEF010000004">
    <property type="protein sequence ID" value="MDA3614169.1"/>
    <property type="molecule type" value="Genomic_DNA"/>
</dbReference>
<evidence type="ECO:0000256" key="7">
    <source>
        <dbReference type="SAM" id="SignalP"/>
    </source>
</evidence>
<keyword evidence="3" id="KW-0812">Transmembrane</keyword>
<name>A0ABT4UH45_9BACT</name>
<dbReference type="RefSeq" id="WP_407030495.1">
    <property type="nucleotide sequence ID" value="NZ_JAQGEF010000004.1"/>
</dbReference>
<evidence type="ECO:0000313" key="9">
    <source>
        <dbReference type="EMBL" id="MDA3614169.1"/>
    </source>
</evidence>
<feature type="signal peptide" evidence="7">
    <location>
        <begin position="1"/>
        <end position="24"/>
    </location>
</feature>
<proteinExistence type="predicted"/>
<evidence type="ECO:0000256" key="4">
    <source>
        <dbReference type="ARBA" id="ARBA00022729"/>
    </source>
</evidence>
<protein>
    <submittedName>
        <fullName evidence="9">Outer membrane protein assembly factor</fullName>
    </submittedName>
</protein>
<dbReference type="PANTHER" id="PTHR12815:SF47">
    <property type="entry name" value="TRANSLOCATION AND ASSEMBLY MODULE SUBUNIT TAMA"/>
    <property type="match status" value="1"/>
</dbReference>
<feature type="chain" id="PRO_5046350622" evidence="7">
    <location>
        <begin position="25"/>
        <end position="910"/>
    </location>
</feature>
<feature type="domain" description="POTRA" evidence="8">
    <location>
        <begin position="431"/>
        <end position="506"/>
    </location>
</feature>
<gene>
    <name evidence="9" type="ORF">O3P16_05080</name>
</gene>
<dbReference type="InterPro" id="IPR039910">
    <property type="entry name" value="D15-like"/>
</dbReference>
<keyword evidence="10" id="KW-1185">Reference proteome</keyword>
<keyword evidence="6" id="KW-0998">Cell outer membrane</keyword>
<dbReference type="Proteomes" id="UP001210231">
    <property type="component" value="Unassembled WGS sequence"/>
</dbReference>
<dbReference type="InterPro" id="IPR010827">
    <property type="entry name" value="BamA/TamA_POTRA"/>
</dbReference>
<dbReference type="PIRSF" id="PIRSF006076">
    <property type="entry name" value="OM_assembly_OMP85"/>
    <property type="match status" value="1"/>
</dbReference>
<reference evidence="9 10" key="1">
    <citation type="submission" date="2022-12" db="EMBL/GenBank/DDBJ databases">
        <title>Chitinophagaceae gen. sp. nov., a new member of the family Chitinophagaceae, isolated from soil in a chemical factory.</title>
        <authorList>
            <person name="Ke Z."/>
        </authorList>
    </citation>
    <scope>NUCLEOTIDE SEQUENCE [LARGE SCALE GENOMIC DNA]</scope>
    <source>
        <strain evidence="9 10">LY-5</strain>
    </source>
</reference>
<comment type="caution">
    <text evidence="9">The sequence shown here is derived from an EMBL/GenBank/DDBJ whole genome shotgun (WGS) entry which is preliminary data.</text>
</comment>
<evidence type="ECO:0000256" key="3">
    <source>
        <dbReference type="ARBA" id="ARBA00022692"/>
    </source>
</evidence>
<organism evidence="9 10">
    <name type="scientific">Polluticaenibacter yanchengensis</name>
    <dbReference type="NCBI Taxonomy" id="3014562"/>
    <lineage>
        <taxon>Bacteria</taxon>
        <taxon>Pseudomonadati</taxon>
        <taxon>Bacteroidota</taxon>
        <taxon>Chitinophagia</taxon>
        <taxon>Chitinophagales</taxon>
        <taxon>Chitinophagaceae</taxon>
        <taxon>Polluticaenibacter</taxon>
    </lineage>
</organism>
<keyword evidence="2" id="KW-1134">Transmembrane beta strand</keyword>
<dbReference type="PANTHER" id="PTHR12815">
    <property type="entry name" value="SORTING AND ASSEMBLY MACHINERY SAMM50 PROTEIN FAMILY MEMBER"/>
    <property type="match status" value="1"/>
</dbReference>
<evidence type="ECO:0000256" key="1">
    <source>
        <dbReference type="ARBA" id="ARBA00004370"/>
    </source>
</evidence>
<evidence type="ECO:0000313" key="10">
    <source>
        <dbReference type="Proteomes" id="UP001210231"/>
    </source>
</evidence>
<sequence length="910" mass="103273">MLRIVNRIALSITCALLSSIAVMAQQTTPEVTSIDPAIEEIFKQRNPKEYVIASVTIVGNKFFDNNLLTSIANINVGDKVSLPGGDKFSRAITNLWSQNYFGNVTVYITKLEEPNKLHIEIEVQERPRLQKVIFKDMKKGDQDELKDKIPLVAGKIVTENNKQISKEIIEKFYKDKGFGNASVTLEETPSTSIQNASNVTITLTKGGKVRVNNIYIFGNENLTDRAIKKQMSGTKEKSRFTLYPSLDTPLLAPAKKNVDHLLKNQGFLQPSVVLNALDPYFRFKVFANSKYNFKKYEDDREAIIEFYNTKGYRDAHRVKDTVYSNAEGNKNIEIILDEGRKYYFGKFTFRGNTKFTDSLLSKIINIEPGEIYNKEILDKRLGKQMSMDGSLDISSLYMDDGYLFFRIDASETRVYNDTIDHEVSIVEGPQATIKEIRIAGNDRTKEHVIRREIRTIPGEKFSRQDLIRSNREIASLGYFNQEKIGINPIPNQADGTVDINYTVEEKSSDQLELSAGFGGGIGLTGTVGVSFNNFSIKNILRKESWQPLPTGDGQKLSLRVQSNGRAFRSVNFSFTEPWLGGKKRNALTVSLYNTKFSNSYNPYTMTYERNPSSYISTTGASVSLGKQLKWPDDFFSFMTSVSYSRYKLKNYSFFKDFNNGVSNDLSIKFALQRNSINQPQFPSSGSSFLASVQLTPPWSLMRDNVNYSSTEEKYKLIEYHKWRFNGEWYVPLGRPHGEDKNKNFVLRLAAKYGFVGRYNSDLEVSPFGRFQVGDAGMSNQFALIGYDIVAHRGYPVYQTSNVKYNPDQSGASEYFTIFNKYTAEVRYPLSLNPSSVIYALTFFEAANGWYSFKDYNPFKLRRSVGVGMRFFLPMFGLLGFDYGIGLDRMTPGNGIKGAGKFTFMLGFEPE</sequence>
<dbReference type="Gene3D" id="3.10.20.310">
    <property type="entry name" value="membrane protein fhac"/>
    <property type="match status" value="5"/>
</dbReference>
<dbReference type="InterPro" id="IPR034746">
    <property type="entry name" value="POTRA"/>
</dbReference>
<keyword evidence="5" id="KW-0472">Membrane</keyword>
<accession>A0ABT4UH45</accession>
<dbReference type="Pfam" id="PF07244">
    <property type="entry name" value="POTRA"/>
    <property type="match status" value="5"/>
</dbReference>
<evidence type="ECO:0000256" key="5">
    <source>
        <dbReference type="ARBA" id="ARBA00023136"/>
    </source>
</evidence>
<evidence type="ECO:0000256" key="2">
    <source>
        <dbReference type="ARBA" id="ARBA00022452"/>
    </source>
</evidence>
<evidence type="ECO:0000259" key="8">
    <source>
        <dbReference type="PROSITE" id="PS51779"/>
    </source>
</evidence>
<comment type="subcellular location">
    <subcellularLocation>
        <location evidence="1">Membrane</location>
    </subcellularLocation>
</comment>
<dbReference type="InterPro" id="IPR023707">
    <property type="entry name" value="OM_assembly_BamA"/>
</dbReference>